<dbReference type="EMBL" id="BQXS01004415">
    <property type="protein sequence ID" value="GKT37158.1"/>
    <property type="molecule type" value="Genomic_DNA"/>
</dbReference>
<accession>A0ABQ5KXI7</accession>
<feature type="non-terminal residue" evidence="1">
    <location>
        <position position="1"/>
    </location>
</feature>
<sequence>GALSKGDYKAGTVTQEGDYTVVDLSGVYDATTLGQNSAYTFQLKTTSKDPKVSDIQSVELAQKIYKSGVELSRQTILGGDVQPIDEKPVIHNTDDVKVL</sequence>
<protein>
    <submittedName>
        <fullName evidence="1">DUF5011 domain-containing protein</fullName>
    </submittedName>
</protein>
<evidence type="ECO:0000313" key="2">
    <source>
        <dbReference type="Proteomes" id="UP001057375"/>
    </source>
</evidence>
<dbReference type="Proteomes" id="UP001057375">
    <property type="component" value="Unassembled WGS sequence"/>
</dbReference>
<organism evidence="1 2">
    <name type="scientific">Aduncisulcus paluster</name>
    <dbReference type="NCBI Taxonomy" id="2918883"/>
    <lineage>
        <taxon>Eukaryota</taxon>
        <taxon>Metamonada</taxon>
        <taxon>Carpediemonas-like organisms</taxon>
        <taxon>Aduncisulcus</taxon>
    </lineage>
</organism>
<name>A0ABQ5KXI7_9EUKA</name>
<feature type="non-terminal residue" evidence="1">
    <location>
        <position position="99"/>
    </location>
</feature>
<reference evidence="1" key="1">
    <citation type="submission" date="2022-03" db="EMBL/GenBank/DDBJ databases">
        <title>Draft genome sequence of Aduncisulcus paluster, a free-living microaerophilic Fornicata.</title>
        <authorList>
            <person name="Yuyama I."/>
            <person name="Kume K."/>
            <person name="Tamura T."/>
            <person name="Inagaki Y."/>
            <person name="Hashimoto T."/>
        </authorList>
    </citation>
    <scope>NUCLEOTIDE SEQUENCE</scope>
    <source>
        <strain evidence="1">NY0171</strain>
    </source>
</reference>
<keyword evidence="2" id="KW-1185">Reference proteome</keyword>
<comment type="caution">
    <text evidence="1">The sequence shown here is derived from an EMBL/GenBank/DDBJ whole genome shotgun (WGS) entry which is preliminary data.</text>
</comment>
<proteinExistence type="predicted"/>
<evidence type="ECO:0000313" key="1">
    <source>
        <dbReference type="EMBL" id="GKT37158.1"/>
    </source>
</evidence>
<gene>
    <name evidence="1" type="ORF">ADUPG1_003272</name>
</gene>